<evidence type="ECO:0000256" key="8">
    <source>
        <dbReference type="ARBA" id="ARBA00023012"/>
    </source>
</evidence>
<keyword evidence="12" id="KW-1185">Reference proteome</keyword>
<evidence type="ECO:0000313" key="11">
    <source>
        <dbReference type="EMBL" id="MTD13843.1"/>
    </source>
</evidence>
<dbReference type="Pfam" id="PF23539">
    <property type="entry name" value="DUF7134"/>
    <property type="match status" value="1"/>
</dbReference>
<dbReference type="GO" id="GO:0005524">
    <property type="term" value="F:ATP binding"/>
    <property type="evidence" value="ECO:0007669"/>
    <property type="project" value="UniProtKB-KW"/>
</dbReference>
<proteinExistence type="predicted"/>
<comment type="caution">
    <text evidence="11">The sequence shown here is derived from an EMBL/GenBank/DDBJ whole genome shotgun (WGS) entry which is preliminary data.</text>
</comment>
<dbReference type="EMBL" id="WLYK01000001">
    <property type="protein sequence ID" value="MTD13843.1"/>
    <property type="molecule type" value="Genomic_DNA"/>
</dbReference>
<evidence type="ECO:0000256" key="5">
    <source>
        <dbReference type="ARBA" id="ARBA00022741"/>
    </source>
</evidence>
<dbReference type="EC" id="2.7.13.3" evidence="2"/>
<keyword evidence="5" id="KW-0547">Nucleotide-binding</keyword>
<dbReference type="RefSeq" id="WP_154767601.1">
    <property type="nucleotide sequence ID" value="NZ_WLYK01000001.1"/>
</dbReference>
<dbReference type="GO" id="GO:0016020">
    <property type="term" value="C:membrane"/>
    <property type="evidence" value="ECO:0007669"/>
    <property type="project" value="InterPro"/>
</dbReference>
<keyword evidence="9" id="KW-1133">Transmembrane helix</keyword>
<feature type="transmembrane region" description="Helical" evidence="9">
    <location>
        <begin position="48"/>
        <end position="65"/>
    </location>
</feature>
<evidence type="ECO:0000256" key="2">
    <source>
        <dbReference type="ARBA" id="ARBA00012438"/>
    </source>
</evidence>
<dbReference type="SMART" id="SM00387">
    <property type="entry name" value="HATPase_c"/>
    <property type="match status" value="1"/>
</dbReference>
<dbReference type="InterPro" id="IPR011712">
    <property type="entry name" value="Sig_transdc_His_kin_sub3_dim/P"/>
</dbReference>
<dbReference type="CDD" id="cd16917">
    <property type="entry name" value="HATPase_UhpB-NarQ-NarX-like"/>
    <property type="match status" value="1"/>
</dbReference>
<keyword evidence="6 11" id="KW-0418">Kinase</keyword>
<feature type="transmembrane region" description="Helical" evidence="9">
    <location>
        <begin position="117"/>
        <end position="134"/>
    </location>
</feature>
<evidence type="ECO:0000256" key="4">
    <source>
        <dbReference type="ARBA" id="ARBA00022679"/>
    </source>
</evidence>
<dbReference type="InterPro" id="IPR055558">
    <property type="entry name" value="DUF7134"/>
</dbReference>
<dbReference type="Proteomes" id="UP000460221">
    <property type="component" value="Unassembled WGS sequence"/>
</dbReference>
<dbReference type="PANTHER" id="PTHR24421:SF10">
    <property type="entry name" value="NITRATE_NITRITE SENSOR PROTEIN NARQ"/>
    <property type="match status" value="1"/>
</dbReference>
<feature type="transmembrane region" description="Helical" evidence="9">
    <location>
        <begin position="14"/>
        <end position="36"/>
    </location>
</feature>
<dbReference type="Pfam" id="PF07730">
    <property type="entry name" value="HisKA_3"/>
    <property type="match status" value="1"/>
</dbReference>
<feature type="transmembrane region" description="Helical" evidence="9">
    <location>
        <begin position="140"/>
        <end position="159"/>
    </location>
</feature>
<dbReference type="AlphaFoldDB" id="A0A7K1FKS4"/>
<gene>
    <name evidence="11" type="ORF">GIS00_07800</name>
</gene>
<dbReference type="GO" id="GO:0046983">
    <property type="term" value="F:protein dimerization activity"/>
    <property type="evidence" value="ECO:0007669"/>
    <property type="project" value="InterPro"/>
</dbReference>
<dbReference type="Gene3D" id="1.20.5.1930">
    <property type="match status" value="1"/>
</dbReference>
<evidence type="ECO:0000259" key="10">
    <source>
        <dbReference type="PROSITE" id="PS50109"/>
    </source>
</evidence>
<name>A0A7K1FKS4_9ACTN</name>
<dbReference type="SUPFAM" id="SSF55874">
    <property type="entry name" value="ATPase domain of HSP90 chaperone/DNA topoisomerase II/histidine kinase"/>
    <property type="match status" value="1"/>
</dbReference>
<protein>
    <recommendedName>
        <fullName evidence="2">histidine kinase</fullName>
        <ecNumber evidence="2">2.7.13.3</ecNumber>
    </recommendedName>
</protein>
<keyword evidence="8" id="KW-0902">Two-component regulatory system</keyword>
<feature type="domain" description="Histidine kinase" evidence="10">
    <location>
        <begin position="314"/>
        <end position="410"/>
    </location>
</feature>
<evidence type="ECO:0000256" key="6">
    <source>
        <dbReference type="ARBA" id="ARBA00022777"/>
    </source>
</evidence>
<keyword evidence="4" id="KW-0808">Transferase</keyword>
<dbReference type="InterPro" id="IPR050482">
    <property type="entry name" value="Sensor_HK_TwoCompSys"/>
</dbReference>
<evidence type="ECO:0000256" key="9">
    <source>
        <dbReference type="SAM" id="Phobius"/>
    </source>
</evidence>
<evidence type="ECO:0000256" key="7">
    <source>
        <dbReference type="ARBA" id="ARBA00022840"/>
    </source>
</evidence>
<reference evidence="11 12" key="1">
    <citation type="submission" date="2019-11" db="EMBL/GenBank/DDBJ databases">
        <authorList>
            <person name="Jiang L.-Q."/>
        </authorList>
    </citation>
    <scope>NUCLEOTIDE SEQUENCE [LARGE SCALE GENOMIC DNA]</scope>
    <source>
        <strain evidence="11 12">YIM 132087</strain>
    </source>
</reference>
<keyword evidence="7" id="KW-0067">ATP-binding</keyword>
<sequence length="412" mass="42880">MRAQLYRWLEEHRWVGDTAFAAVFGLASVLVSLGYIDWTGYFGYHSSRPYLAMVYSLASGVPMIFRRTRTELAVVLGVAYLAISLGVFPQPTLPILLAPILVHAAAVWAPRSWAIGALVAGLIGAVIGPLQWGLDSDPSLLLVAAGAAVVSVVAAFAVGERRRDRIEFQAEQIRSAAERAELVAAEQGQREQVTLAAERARIARELHDIVAHSLSVVIVQADGAAAAAAAKPELAVPVLRTIAETSRAALAEMRSLVGVLRSDSTGGTGDGYAPAGRLVDLPDLLEQIRGAGVTVSMDVRGEPRPLPAGLELTVYRVVQEALTNVLKHAGPQATAMVALDWTATVLTVRVDDDGRGAAAGLGADPAAGVPGSGHGLLGMRERVAAQGGSLMATPAPGGGFSVRVDLPVPGAA</sequence>
<dbReference type="InterPro" id="IPR036890">
    <property type="entry name" value="HATPase_C_sf"/>
</dbReference>
<dbReference type="PROSITE" id="PS50109">
    <property type="entry name" value="HIS_KIN"/>
    <property type="match status" value="1"/>
</dbReference>
<organism evidence="11 12">
    <name type="scientific">Nakamurella alba</name>
    <dbReference type="NCBI Taxonomy" id="2665158"/>
    <lineage>
        <taxon>Bacteria</taxon>
        <taxon>Bacillati</taxon>
        <taxon>Actinomycetota</taxon>
        <taxon>Actinomycetes</taxon>
        <taxon>Nakamurellales</taxon>
        <taxon>Nakamurellaceae</taxon>
        <taxon>Nakamurella</taxon>
    </lineage>
</organism>
<evidence type="ECO:0000256" key="1">
    <source>
        <dbReference type="ARBA" id="ARBA00000085"/>
    </source>
</evidence>
<evidence type="ECO:0000256" key="3">
    <source>
        <dbReference type="ARBA" id="ARBA00022553"/>
    </source>
</evidence>
<dbReference type="Gene3D" id="3.30.565.10">
    <property type="entry name" value="Histidine kinase-like ATPase, C-terminal domain"/>
    <property type="match status" value="1"/>
</dbReference>
<evidence type="ECO:0000313" key="12">
    <source>
        <dbReference type="Proteomes" id="UP000460221"/>
    </source>
</evidence>
<dbReference type="InterPro" id="IPR005467">
    <property type="entry name" value="His_kinase_dom"/>
</dbReference>
<dbReference type="PANTHER" id="PTHR24421">
    <property type="entry name" value="NITRATE/NITRITE SENSOR PROTEIN NARX-RELATED"/>
    <property type="match status" value="1"/>
</dbReference>
<feature type="transmembrane region" description="Helical" evidence="9">
    <location>
        <begin position="72"/>
        <end position="88"/>
    </location>
</feature>
<dbReference type="GO" id="GO:0000155">
    <property type="term" value="F:phosphorelay sensor kinase activity"/>
    <property type="evidence" value="ECO:0007669"/>
    <property type="project" value="InterPro"/>
</dbReference>
<keyword evidence="9" id="KW-0472">Membrane</keyword>
<keyword evidence="3" id="KW-0597">Phosphoprotein</keyword>
<keyword evidence="9" id="KW-0812">Transmembrane</keyword>
<accession>A0A7K1FKS4</accession>
<comment type="catalytic activity">
    <reaction evidence="1">
        <text>ATP + protein L-histidine = ADP + protein N-phospho-L-histidine.</text>
        <dbReference type="EC" id="2.7.13.3"/>
    </reaction>
</comment>
<dbReference type="Pfam" id="PF02518">
    <property type="entry name" value="HATPase_c"/>
    <property type="match status" value="1"/>
</dbReference>
<dbReference type="InterPro" id="IPR003594">
    <property type="entry name" value="HATPase_dom"/>
</dbReference>